<evidence type="ECO:0000256" key="2">
    <source>
        <dbReference type="ARBA" id="ARBA00022729"/>
    </source>
</evidence>
<accession>A0A151MCJ2</accession>
<dbReference type="STRING" id="8496.A0A151MCJ2"/>
<keyword evidence="3" id="KW-0677">Repeat</keyword>
<dbReference type="InterPro" id="IPR032675">
    <property type="entry name" value="LRR_dom_sf"/>
</dbReference>
<evidence type="ECO:0000256" key="1">
    <source>
        <dbReference type="ARBA" id="ARBA00022614"/>
    </source>
</evidence>
<keyword evidence="2" id="KW-0732">Signal</keyword>
<reference evidence="6 7" key="1">
    <citation type="journal article" date="2012" name="Genome Biol.">
        <title>Sequencing three crocodilian genomes to illuminate the evolution of archosaurs and amniotes.</title>
        <authorList>
            <person name="St John J.A."/>
            <person name="Braun E.L."/>
            <person name="Isberg S.R."/>
            <person name="Miles L.G."/>
            <person name="Chong A.Y."/>
            <person name="Gongora J."/>
            <person name="Dalzell P."/>
            <person name="Moran C."/>
            <person name="Bed'hom B."/>
            <person name="Abzhanov A."/>
            <person name="Burgess S.C."/>
            <person name="Cooksey A.M."/>
            <person name="Castoe T.A."/>
            <person name="Crawford N.G."/>
            <person name="Densmore L.D."/>
            <person name="Drew J.C."/>
            <person name="Edwards S.V."/>
            <person name="Faircloth B.C."/>
            <person name="Fujita M.K."/>
            <person name="Greenwold M.J."/>
            <person name="Hoffmann F.G."/>
            <person name="Howard J.M."/>
            <person name="Iguchi T."/>
            <person name="Janes D.E."/>
            <person name="Khan S.Y."/>
            <person name="Kohno S."/>
            <person name="de Koning A.J."/>
            <person name="Lance S.L."/>
            <person name="McCarthy F.M."/>
            <person name="McCormack J.E."/>
            <person name="Merchant M.E."/>
            <person name="Peterson D.G."/>
            <person name="Pollock D.D."/>
            <person name="Pourmand N."/>
            <person name="Raney B.J."/>
            <person name="Roessler K.A."/>
            <person name="Sanford J.R."/>
            <person name="Sawyer R.H."/>
            <person name="Schmidt C.J."/>
            <person name="Triplett E.W."/>
            <person name="Tuberville T.D."/>
            <person name="Venegas-Anaya M."/>
            <person name="Howard J.T."/>
            <person name="Jarvis E.D."/>
            <person name="Guillette L.J.Jr."/>
            <person name="Glenn T.C."/>
            <person name="Green R.E."/>
            <person name="Ray D.A."/>
        </authorList>
    </citation>
    <scope>NUCLEOTIDE SEQUENCE [LARGE SCALE GENOMIC DNA]</scope>
    <source>
        <strain evidence="6">KSC_2009_1</strain>
    </source>
</reference>
<feature type="region of interest" description="Disordered" evidence="4">
    <location>
        <begin position="1"/>
        <end position="26"/>
    </location>
</feature>
<dbReference type="EMBL" id="AKHW03006238">
    <property type="protein sequence ID" value="KYO22233.1"/>
    <property type="molecule type" value="Genomic_DNA"/>
</dbReference>
<comment type="caution">
    <text evidence="6">The sequence shown here is derived from an EMBL/GenBank/DDBJ whole genome shotgun (WGS) entry which is preliminary data.</text>
</comment>
<dbReference type="SUPFAM" id="SSF52058">
    <property type="entry name" value="L domain-like"/>
    <property type="match status" value="1"/>
</dbReference>
<feature type="region of interest" description="Disordered" evidence="4">
    <location>
        <begin position="374"/>
        <end position="406"/>
    </location>
</feature>
<evidence type="ECO:0000313" key="7">
    <source>
        <dbReference type="Proteomes" id="UP000050525"/>
    </source>
</evidence>
<dbReference type="eggNOG" id="KOG0619">
    <property type="taxonomic scope" value="Eukaryota"/>
</dbReference>
<keyword evidence="7" id="KW-1185">Reference proteome</keyword>
<keyword evidence="1" id="KW-0433">Leucine-rich repeat</keyword>
<dbReference type="GO" id="GO:0005886">
    <property type="term" value="C:plasma membrane"/>
    <property type="evidence" value="ECO:0007669"/>
    <property type="project" value="TreeGrafter"/>
</dbReference>
<dbReference type="Proteomes" id="UP000050525">
    <property type="component" value="Unassembled WGS sequence"/>
</dbReference>
<feature type="domain" description="LRRCT" evidence="5">
    <location>
        <begin position="331"/>
        <end position="385"/>
    </location>
</feature>
<dbReference type="PROSITE" id="PS51450">
    <property type="entry name" value="LRR"/>
    <property type="match status" value="4"/>
</dbReference>
<proteinExistence type="predicted"/>
<dbReference type="PANTHER" id="PTHR24369">
    <property type="entry name" value="ANTIGEN BSP, PUTATIVE-RELATED"/>
    <property type="match status" value="1"/>
</dbReference>
<evidence type="ECO:0000313" key="6">
    <source>
        <dbReference type="EMBL" id="KYO22233.1"/>
    </source>
</evidence>
<dbReference type="Gene3D" id="3.80.10.10">
    <property type="entry name" value="Ribonuclease Inhibitor"/>
    <property type="match status" value="2"/>
</dbReference>
<dbReference type="InterPro" id="IPR003591">
    <property type="entry name" value="Leu-rich_rpt_typical-subtyp"/>
</dbReference>
<evidence type="ECO:0000259" key="5">
    <source>
        <dbReference type="SMART" id="SM00082"/>
    </source>
</evidence>
<dbReference type="PANTHER" id="PTHR24369:SF157">
    <property type="entry name" value="LRRCT DOMAIN-CONTAINING PROTEIN"/>
    <property type="match status" value="1"/>
</dbReference>
<dbReference type="InterPro" id="IPR000483">
    <property type="entry name" value="Cys-rich_flank_reg_C"/>
</dbReference>
<sequence length="406" mass="44931">MPPGAAEQDRDLPSPPGTVERRPAKGMVPWQIGDGRSRPTTLLALFAGLHSPPRCRMICLGLTLLAPLLLALPRSWGQPCLPVPKNATEFVCTAPDLYIFPSGLPSGILSISVEFTNLSTMGEDALQGLPLLRELHLSSNQLQCLPASLLWPVPELRVLDLTGNLLEDLPPEIFHASGLLRDLVLRRNRLRGLWPSWFQSLRALEWLDVSGNLLRMLPPHCFLLLRSLKSLDLSHNFLRNLPAAALEGLAQLERLDLEGNRLQVLAEETFQPTRGLRYLFLQNNKLSALPDAALLPLDQLDTLDLSHNALHTLDFCLPEPHDTLSLDLSGNPWVCDCHAARFLHWLRSRPVHLYARNKTLCLAPPEHHNQSLATLAESELGVSCPPTPGPGKQESQELPPDQEGKA</sequence>
<dbReference type="SMART" id="SM00082">
    <property type="entry name" value="LRRCT"/>
    <property type="match status" value="1"/>
</dbReference>
<gene>
    <name evidence="6" type="primary">LRG1</name>
    <name evidence="6" type="ORF">Y1Q_0000314</name>
</gene>
<dbReference type="PRINTS" id="PR00019">
    <property type="entry name" value="LEURICHRPT"/>
</dbReference>
<dbReference type="SMART" id="SM00369">
    <property type="entry name" value="LRR_TYP"/>
    <property type="match status" value="8"/>
</dbReference>
<dbReference type="Pfam" id="PF00560">
    <property type="entry name" value="LRR_1"/>
    <property type="match status" value="1"/>
</dbReference>
<evidence type="ECO:0000256" key="3">
    <source>
        <dbReference type="ARBA" id="ARBA00022737"/>
    </source>
</evidence>
<evidence type="ECO:0000256" key="4">
    <source>
        <dbReference type="SAM" id="MobiDB-lite"/>
    </source>
</evidence>
<dbReference type="SMART" id="SM00364">
    <property type="entry name" value="LRR_BAC"/>
    <property type="match status" value="6"/>
</dbReference>
<dbReference type="InterPro" id="IPR050541">
    <property type="entry name" value="LRR_TM_domain-containing"/>
</dbReference>
<name>A0A151MCJ2_ALLMI</name>
<protein>
    <submittedName>
        <fullName evidence="6">Leucine-rich alpha-2-glycoprotein</fullName>
    </submittedName>
</protein>
<organism evidence="6 7">
    <name type="scientific">Alligator mississippiensis</name>
    <name type="common">American alligator</name>
    <dbReference type="NCBI Taxonomy" id="8496"/>
    <lineage>
        <taxon>Eukaryota</taxon>
        <taxon>Metazoa</taxon>
        <taxon>Chordata</taxon>
        <taxon>Craniata</taxon>
        <taxon>Vertebrata</taxon>
        <taxon>Euteleostomi</taxon>
        <taxon>Archelosauria</taxon>
        <taxon>Archosauria</taxon>
        <taxon>Crocodylia</taxon>
        <taxon>Alligatoridae</taxon>
        <taxon>Alligatorinae</taxon>
        <taxon>Alligator</taxon>
    </lineage>
</organism>
<dbReference type="AlphaFoldDB" id="A0A151MCJ2"/>
<dbReference type="Pfam" id="PF13855">
    <property type="entry name" value="LRR_8"/>
    <property type="match status" value="2"/>
</dbReference>
<dbReference type="InterPro" id="IPR001611">
    <property type="entry name" value="Leu-rich_rpt"/>
</dbReference>